<feature type="signal peptide" evidence="1">
    <location>
        <begin position="1"/>
        <end position="20"/>
    </location>
</feature>
<reference evidence="2 3" key="1">
    <citation type="submission" date="2022-02" db="EMBL/GenBank/DDBJ databases">
        <authorList>
            <person name="Zhuang L."/>
        </authorList>
    </citation>
    <scope>NUCLEOTIDE SEQUENCE [LARGE SCALE GENOMIC DNA]</scope>
    <source>
        <strain evidence="2 3">C32</strain>
    </source>
</reference>
<name>A0ABT2FHB9_9GAMM</name>
<dbReference type="Proteomes" id="UP001201549">
    <property type="component" value="Unassembled WGS sequence"/>
</dbReference>
<comment type="caution">
    <text evidence="2">The sequence shown here is derived from an EMBL/GenBank/DDBJ whole genome shotgun (WGS) entry which is preliminary data.</text>
</comment>
<feature type="chain" id="PRO_5045956733" description="Outer membrane protein beta-barrel domain-containing protein" evidence="1">
    <location>
        <begin position="21"/>
        <end position="181"/>
    </location>
</feature>
<dbReference type="RefSeq" id="WP_238895114.1">
    <property type="nucleotide sequence ID" value="NZ_JAKOGG010000002.1"/>
</dbReference>
<dbReference type="EMBL" id="JAKOGG010000002">
    <property type="protein sequence ID" value="MCS4555723.1"/>
    <property type="molecule type" value="Genomic_DNA"/>
</dbReference>
<evidence type="ECO:0008006" key="4">
    <source>
        <dbReference type="Google" id="ProtNLM"/>
    </source>
</evidence>
<reference evidence="3" key="2">
    <citation type="submission" date="2023-07" db="EMBL/GenBank/DDBJ databases">
        <title>Shewanella mangrovi sp. nov., an acetaldehyde- degrading bacterium isolated from mangrove sediment.</title>
        <authorList>
            <person name="Liu Y."/>
        </authorList>
    </citation>
    <scope>NUCLEOTIDE SEQUENCE [LARGE SCALE GENOMIC DNA]</scope>
    <source>
        <strain evidence="3">C32</strain>
    </source>
</reference>
<evidence type="ECO:0000256" key="1">
    <source>
        <dbReference type="SAM" id="SignalP"/>
    </source>
</evidence>
<proteinExistence type="predicted"/>
<evidence type="ECO:0000313" key="3">
    <source>
        <dbReference type="Proteomes" id="UP001201549"/>
    </source>
</evidence>
<organism evidence="2 3">
    <name type="scientific">Shewanella electrica</name>
    <dbReference type="NCBI Taxonomy" id="515560"/>
    <lineage>
        <taxon>Bacteria</taxon>
        <taxon>Pseudomonadati</taxon>
        <taxon>Pseudomonadota</taxon>
        <taxon>Gammaproteobacteria</taxon>
        <taxon>Alteromonadales</taxon>
        <taxon>Shewanellaceae</taxon>
        <taxon>Shewanella</taxon>
    </lineage>
</organism>
<evidence type="ECO:0000313" key="2">
    <source>
        <dbReference type="EMBL" id="MCS4555723.1"/>
    </source>
</evidence>
<keyword evidence="3" id="KW-1185">Reference proteome</keyword>
<accession>A0ABT2FHB9</accession>
<gene>
    <name evidence="2" type="ORF">L9G74_04675</name>
</gene>
<keyword evidence="1" id="KW-0732">Signal</keyword>
<protein>
    <recommendedName>
        <fullName evidence="4">Outer membrane protein beta-barrel domain-containing protein</fullName>
    </recommendedName>
</protein>
<sequence>MKKVLLATALLCFSSAPVLAEGTHYTVTGGIPYFVIPEISYSPNAEQRWFANYKLGLDDGFSAGFEQAVSDNNRHALGIFGGALGVRRSHVVRCNNESQNGEQENIGDAFDELGCTLAVEVLETIYNNRTVNGVGLSYSYNRHGLSERGLRVRLEFGYGRIEDANFDKNGVTGGIAVGYQF</sequence>